<dbReference type="Pfam" id="PF24336">
    <property type="entry name" value="DUF7504"/>
    <property type="match status" value="1"/>
</dbReference>
<organism evidence="1 2">
    <name type="scientific">Halorussus limi</name>
    <dbReference type="NCBI Taxonomy" id="2938695"/>
    <lineage>
        <taxon>Archaea</taxon>
        <taxon>Methanobacteriati</taxon>
        <taxon>Methanobacteriota</taxon>
        <taxon>Stenosarchaea group</taxon>
        <taxon>Halobacteria</taxon>
        <taxon>Halobacteriales</taxon>
        <taxon>Haladaptataceae</taxon>
        <taxon>Halorussus</taxon>
    </lineage>
</organism>
<dbReference type="Proteomes" id="UP000830729">
    <property type="component" value="Plasmid unnamed1"/>
</dbReference>
<keyword evidence="1" id="KW-0614">Plasmid</keyword>
<geneLocation type="plasmid" evidence="1 2">
    <name>unnamed1</name>
</geneLocation>
<dbReference type="InterPro" id="IPR055927">
    <property type="entry name" value="DUF7504"/>
</dbReference>
<evidence type="ECO:0008006" key="3">
    <source>
        <dbReference type="Google" id="ProtNLM"/>
    </source>
</evidence>
<dbReference type="KEGG" id="halx:M0R89_20145"/>
<accession>A0A8U0HZC2</accession>
<dbReference type="GeneID" id="72187562"/>
<evidence type="ECO:0000313" key="2">
    <source>
        <dbReference type="Proteomes" id="UP000830729"/>
    </source>
</evidence>
<sequence length="199" mass="21001">MSSPQSPPSNTLLAGFASPEDAIPEVCEALGRPAETNLLVISYSDNPDAWVRNWQRTAGERPSEFGFVNVGAKTRSAVAASGSGSTARSPSPGDTLPVAAAVSDPADLGRVGVRASEYLEAWADDDRRSVVVLDSLTALLDAATLERAAHFVHVLAGRVESVDGRGYFLMDPVDHDDVSVGVFREYVDAVVDLDASLSE</sequence>
<evidence type="ECO:0000313" key="1">
    <source>
        <dbReference type="EMBL" id="UPV76475.1"/>
    </source>
</evidence>
<gene>
    <name evidence="1" type="ORF">M0R89_20145</name>
</gene>
<dbReference type="EMBL" id="CP096660">
    <property type="protein sequence ID" value="UPV76475.1"/>
    <property type="molecule type" value="Genomic_DNA"/>
</dbReference>
<proteinExistence type="predicted"/>
<dbReference type="AlphaFoldDB" id="A0A8U0HZC2"/>
<dbReference type="RefSeq" id="WP_248652508.1">
    <property type="nucleotide sequence ID" value="NZ_CP096660.1"/>
</dbReference>
<keyword evidence="2" id="KW-1185">Reference proteome</keyword>
<reference evidence="1 2" key="1">
    <citation type="submission" date="2022-04" db="EMBL/GenBank/DDBJ databases">
        <title>Diverse halophilic archaea isolated from saline environments.</title>
        <authorList>
            <person name="Cui H.-L."/>
        </authorList>
    </citation>
    <scope>NUCLEOTIDE SEQUENCE [LARGE SCALE GENOMIC DNA]</scope>
    <source>
        <strain evidence="1 2">XZYJT49</strain>
        <plasmid evidence="1 2">unnamed1</plasmid>
    </source>
</reference>
<protein>
    <recommendedName>
        <fullName evidence="3">KaiC-like domain-containing protein</fullName>
    </recommendedName>
</protein>
<name>A0A8U0HZC2_9EURY</name>